<evidence type="ECO:0000313" key="4">
    <source>
        <dbReference type="Proteomes" id="UP001238540"/>
    </source>
</evidence>
<organism evidence="3 4">
    <name type="scientific">Vibrio ostreicida</name>
    <dbReference type="NCBI Taxonomy" id="526588"/>
    <lineage>
        <taxon>Bacteria</taxon>
        <taxon>Pseudomonadati</taxon>
        <taxon>Pseudomonadota</taxon>
        <taxon>Gammaproteobacteria</taxon>
        <taxon>Vibrionales</taxon>
        <taxon>Vibrionaceae</taxon>
        <taxon>Vibrio</taxon>
    </lineage>
</organism>
<evidence type="ECO:0000256" key="2">
    <source>
        <dbReference type="HAMAP-Rule" id="MF_00163"/>
    </source>
</evidence>
<keyword evidence="4" id="KW-1185">Reference proteome</keyword>
<keyword evidence="2" id="KW-0408">Iron</keyword>
<keyword evidence="2" id="KW-0648">Protein biosynthesis</keyword>
<reference evidence="4" key="1">
    <citation type="journal article" date="2019" name="Int. J. Syst. Evol. Microbiol.">
        <title>The Global Catalogue of Microorganisms (GCM) 10K type strain sequencing project: providing services to taxonomists for standard genome sequencing and annotation.</title>
        <authorList>
            <consortium name="The Broad Institute Genomics Platform"/>
            <consortium name="The Broad Institute Genome Sequencing Center for Infectious Disease"/>
            <person name="Wu L."/>
            <person name="Ma J."/>
        </authorList>
    </citation>
    <scope>NUCLEOTIDE SEQUENCE [LARGE SCALE GENOMIC DNA]</scope>
    <source>
        <strain evidence="4">CECT 7398</strain>
    </source>
</reference>
<accession>A0ABT8BWV8</accession>
<comment type="cofactor">
    <cofactor evidence="2">
        <name>Fe(2+)</name>
        <dbReference type="ChEBI" id="CHEBI:29033"/>
    </cofactor>
    <text evidence="2">Binds 1 Fe(2+) ion.</text>
</comment>
<comment type="caution">
    <text evidence="3">The sequence shown here is derived from an EMBL/GenBank/DDBJ whole genome shotgun (WGS) entry which is preliminary data.</text>
</comment>
<comment type="function">
    <text evidence="2">Removes the formyl group from the N-terminal Met of newly synthesized proteins. Requires at least a dipeptide for an efficient rate of reaction. N-terminal L-methionine is a prerequisite for activity but the enzyme has broad specificity at other positions.</text>
</comment>
<dbReference type="PANTHER" id="PTHR10458:SF22">
    <property type="entry name" value="PEPTIDE DEFORMYLASE"/>
    <property type="match status" value="1"/>
</dbReference>
<dbReference type="InterPro" id="IPR023635">
    <property type="entry name" value="Peptide_deformylase"/>
</dbReference>
<feature type="binding site" evidence="2">
    <location>
        <position position="137"/>
    </location>
    <ligand>
        <name>Fe cation</name>
        <dbReference type="ChEBI" id="CHEBI:24875"/>
    </ligand>
</feature>
<feature type="binding site" evidence="2">
    <location>
        <position position="141"/>
    </location>
    <ligand>
        <name>Fe cation</name>
        <dbReference type="ChEBI" id="CHEBI:24875"/>
    </ligand>
</feature>
<dbReference type="SUPFAM" id="SSF56420">
    <property type="entry name" value="Peptide deformylase"/>
    <property type="match status" value="1"/>
</dbReference>
<dbReference type="HAMAP" id="MF_00163">
    <property type="entry name" value="Pep_deformylase"/>
    <property type="match status" value="1"/>
</dbReference>
<dbReference type="PIRSF" id="PIRSF004749">
    <property type="entry name" value="Pep_def"/>
    <property type="match status" value="1"/>
</dbReference>
<comment type="catalytic activity">
    <reaction evidence="2">
        <text>N-terminal N-formyl-L-methionyl-[peptide] + H2O = N-terminal L-methionyl-[peptide] + formate</text>
        <dbReference type="Rhea" id="RHEA:24420"/>
        <dbReference type="Rhea" id="RHEA-COMP:10639"/>
        <dbReference type="Rhea" id="RHEA-COMP:10640"/>
        <dbReference type="ChEBI" id="CHEBI:15377"/>
        <dbReference type="ChEBI" id="CHEBI:15740"/>
        <dbReference type="ChEBI" id="CHEBI:49298"/>
        <dbReference type="ChEBI" id="CHEBI:64731"/>
        <dbReference type="EC" id="3.5.1.88"/>
    </reaction>
</comment>
<dbReference type="EC" id="3.5.1.88" evidence="2"/>
<evidence type="ECO:0000313" key="3">
    <source>
        <dbReference type="EMBL" id="MDN3611651.1"/>
    </source>
</evidence>
<dbReference type="Gene3D" id="3.90.45.10">
    <property type="entry name" value="Peptide deformylase"/>
    <property type="match status" value="1"/>
</dbReference>
<keyword evidence="2" id="KW-0479">Metal-binding</keyword>
<dbReference type="EMBL" id="JAUFQC010000027">
    <property type="protein sequence ID" value="MDN3611651.1"/>
    <property type="molecule type" value="Genomic_DNA"/>
</dbReference>
<comment type="similarity">
    <text evidence="1 2">Belongs to the polypeptide deformylase family.</text>
</comment>
<sequence length="178" mass="19921">MKNKRILAFGEPSLHLPSKDVDIKDPALPEQIDQLIAALTNFQFEYGWGRAMAAPQIGINKRVIALRINDNDLILINPIVTGKSAEKMVVWDDCMSMPDIAVEVERHCSIDVRYTDECGTQCSLTSLDPDLSELLQHEIDHLDGIVMTDRIIRGGGIIQRDLVKQFNAHRESQSQKAG</sequence>
<dbReference type="PRINTS" id="PR01576">
    <property type="entry name" value="PDEFORMYLASE"/>
</dbReference>
<dbReference type="InterPro" id="IPR036821">
    <property type="entry name" value="Peptide_deformylase_sf"/>
</dbReference>
<dbReference type="PANTHER" id="PTHR10458">
    <property type="entry name" value="PEPTIDE DEFORMYLASE"/>
    <property type="match status" value="1"/>
</dbReference>
<feature type="active site" evidence="2">
    <location>
        <position position="138"/>
    </location>
</feature>
<keyword evidence="2" id="KW-0378">Hydrolase</keyword>
<dbReference type="Pfam" id="PF01327">
    <property type="entry name" value="Pep_deformylase"/>
    <property type="match status" value="1"/>
</dbReference>
<dbReference type="RefSeq" id="WP_170883651.1">
    <property type="nucleotide sequence ID" value="NZ_JABEYA020000014.1"/>
</dbReference>
<gene>
    <name evidence="2" type="primary">def</name>
    <name evidence="3" type="ORF">QWZ16_18800</name>
</gene>
<protein>
    <recommendedName>
        <fullName evidence="2">Peptide deformylase</fullName>
        <shortName evidence="2">PDF</shortName>
        <ecNumber evidence="2">3.5.1.88</ecNumber>
    </recommendedName>
    <alternativeName>
        <fullName evidence="2">Polypeptide deformylase</fullName>
    </alternativeName>
</protein>
<proteinExistence type="inferred from homology"/>
<name>A0ABT8BWV8_9VIBR</name>
<dbReference type="CDD" id="cd00487">
    <property type="entry name" value="Pep_deformylase"/>
    <property type="match status" value="1"/>
</dbReference>
<evidence type="ECO:0000256" key="1">
    <source>
        <dbReference type="ARBA" id="ARBA00010759"/>
    </source>
</evidence>
<feature type="binding site" evidence="2">
    <location>
        <position position="94"/>
    </location>
    <ligand>
        <name>Fe cation</name>
        <dbReference type="ChEBI" id="CHEBI:24875"/>
    </ligand>
</feature>
<dbReference type="Proteomes" id="UP001238540">
    <property type="component" value="Unassembled WGS sequence"/>
</dbReference>